<dbReference type="OrthoDB" id="10349476at2759"/>
<proteinExistence type="predicted"/>
<evidence type="ECO:0000313" key="1">
    <source>
        <dbReference type="EMBL" id="KIJ89782.1"/>
    </source>
</evidence>
<dbReference type="HOGENOM" id="CLU_3092985_0_0_1"/>
<reference evidence="1 2" key="1">
    <citation type="submission" date="2014-04" db="EMBL/GenBank/DDBJ databases">
        <authorList>
            <consortium name="DOE Joint Genome Institute"/>
            <person name="Kuo A."/>
            <person name="Kohler A."/>
            <person name="Nagy L.G."/>
            <person name="Floudas D."/>
            <person name="Copeland A."/>
            <person name="Barry K.W."/>
            <person name="Cichocki N."/>
            <person name="Veneault-Fourrey C."/>
            <person name="LaButti K."/>
            <person name="Lindquist E.A."/>
            <person name="Lipzen A."/>
            <person name="Lundell T."/>
            <person name="Morin E."/>
            <person name="Murat C."/>
            <person name="Sun H."/>
            <person name="Tunlid A."/>
            <person name="Henrissat B."/>
            <person name="Grigoriev I.V."/>
            <person name="Hibbett D.S."/>
            <person name="Martin F."/>
            <person name="Nordberg H.P."/>
            <person name="Cantor M.N."/>
            <person name="Hua S.X."/>
        </authorList>
    </citation>
    <scope>NUCLEOTIDE SEQUENCE [LARGE SCALE GENOMIC DNA]</scope>
    <source>
        <strain evidence="1 2">LaAM-08-1</strain>
    </source>
</reference>
<sequence length="52" mass="5640">PADTQLTSSNLHTTGLFCTQVTADIFFQFATGTQPVFAGVRRWHADFPVPSG</sequence>
<evidence type="ECO:0000313" key="2">
    <source>
        <dbReference type="Proteomes" id="UP000054477"/>
    </source>
</evidence>
<dbReference type="AlphaFoldDB" id="A0A0C9WZG1"/>
<dbReference type="EMBL" id="KN839432">
    <property type="protein sequence ID" value="KIJ89782.1"/>
    <property type="molecule type" value="Genomic_DNA"/>
</dbReference>
<name>A0A0C9WZG1_9AGAR</name>
<dbReference type="Proteomes" id="UP000054477">
    <property type="component" value="Unassembled WGS sequence"/>
</dbReference>
<organism evidence="1 2">
    <name type="scientific">Laccaria amethystina LaAM-08-1</name>
    <dbReference type="NCBI Taxonomy" id="1095629"/>
    <lineage>
        <taxon>Eukaryota</taxon>
        <taxon>Fungi</taxon>
        <taxon>Dikarya</taxon>
        <taxon>Basidiomycota</taxon>
        <taxon>Agaricomycotina</taxon>
        <taxon>Agaricomycetes</taxon>
        <taxon>Agaricomycetidae</taxon>
        <taxon>Agaricales</taxon>
        <taxon>Agaricineae</taxon>
        <taxon>Hydnangiaceae</taxon>
        <taxon>Laccaria</taxon>
    </lineage>
</organism>
<protein>
    <submittedName>
        <fullName evidence="1">Uncharacterized protein</fullName>
    </submittedName>
</protein>
<feature type="non-terminal residue" evidence="1">
    <location>
        <position position="1"/>
    </location>
</feature>
<accession>A0A0C9WZG1</accession>
<gene>
    <name evidence="1" type="ORF">K443DRAFT_117524</name>
</gene>
<reference evidence="2" key="2">
    <citation type="submission" date="2015-01" db="EMBL/GenBank/DDBJ databases">
        <title>Evolutionary Origins and Diversification of the Mycorrhizal Mutualists.</title>
        <authorList>
            <consortium name="DOE Joint Genome Institute"/>
            <consortium name="Mycorrhizal Genomics Consortium"/>
            <person name="Kohler A."/>
            <person name="Kuo A."/>
            <person name="Nagy L.G."/>
            <person name="Floudas D."/>
            <person name="Copeland A."/>
            <person name="Barry K.W."/>
            <person name="Cichocki N."/>
            <person name="Veneault-Fourrey C."/>
            <person name="LaButti K."/>
            <person name="Lindquist E.A."/>
            <person name="Lipzen A."/>
            <person name="Lundell T."/>
            <person name="Morin E."/>
            <person name="Murat C."/>
            <person name="Riley R."/>
            <person name="Ohm R."/>
            <person name="Sun H."/>
            <person name="Tunlid A."/>
            <person name="Henrissat B."/>
            <person name="Grigoriev I.V."/>
            <person name="Hibbett D.S."/>
            <person name="Martin F."/>
        </authorList>
    </citation>
    <scope>NUCLEOTIDE SEQUENCE [LARGE SCALE GENOMIC DNA]</scope>
    <source>
        <strain evidence="2">LaAM-08-1</strain>
    </source>
</reference>
<keyword evidence="2" id="KW-1185">Reference proteome</keyword>